<dbReference type="Proteomes" id="UP000724672">
    <property type="component" value="Unassembled WGS sequence"/>
</dbReference>
<protein>
    <recommendedName>
        <fullName evidence="1">DUF8042 domain-containing protein</fullName>
    </recommendedName>
</protein>
<dbReference type="AlphaFoldDB" id="A0A942UUB5"/>
<evidence type="ECO:0000313" key="2">
    <source>
        <dbReference type="EMBL" id="MBS4538140.1"/>
    </source>
</evidence>
<sequence length="122" mass="14293">MDDNIVNESLYSLDKYLDRLIPGIEEIIKCFSEDKEGEALKLLIEAIEGINWCIKVVILTKPTLETYDIEVDEKKIKDLLLEFENALKNEDYVYVNDLLEYEMLDLFTYWKKGISNVSFTVN</sequence>
<organism evidence="2 3">
    <name type="scientific">Anaeromonas frigoriresistens</name>
    <dbReference type="NCBI Taxonomy" id="2683708"/>
    <lineage>
        <taxon>Bacteria</taxon>
        <taxon>Bacillati</taxon>
        <taxon>Bacillota</taxon>
        <taxon>Tissierellia</taxon>
        <taxon>Tissierellales</taxon>
        <taxon>Thermohalobacteraceae</taxon>
        <taxon>Anaeromonas</taxon>
    </lineage>
</organism>
<gene>
    <name evidence="2" type="ORF">GOQ27_06680</name>
</gene>
<accession>A0A942UUB5</accession>
<reference evidence="2" key="1">
    <citation type="submission" date="2019-12" db="EMBL/GenBank/DDBJ databases">
        <title>Clostridiaceae gen. nov. sp. nov., isolated from sediment in Xinjiang, China.</title>
        <authorList>
            <person name="Zhang R."/>
        </authorList>
    </citation>
    <scope>NUCLEOTIDE SEQUENCE</scope>
    <source>
        <strain evidence="2">D2Q-11</strain>
    </source>
</reference>
<evidence type="ECO:0000259" key="1">
    <source>
        <dbReference type="Pfam" id="PF26154"/>
    </source>
</evidence>
<feature type="domain" description="DUF8042" evidence="1">
    <location>
        <begin position="12"/>
        <end position="115"/>
    </location>
</feature>
<dbReference type="Pfam" id="PF26154">
    <property type="entry name" value="DUF8042"/>
    <property type="match status" value="1"/>
</dbReference>
<comment type="caution">
    <text evidence="2">The sequence shown here is derived from an EMBL/GenBank/DDBJ whole genome shotgun (WGS) entry which is preliminary data.</text>
</comment>
<proteinExistence type="predicted"/>
<dbReference type="InterPro" id="IPR058355">
    <property type="entry name" value="DUF8042"/>
</dbReference>
<dbReference type="RefSeq" id="WP_203366060.1">
    <property type="nucleotide sequence ID" value="NZ_WSFT01000028.1"/>
</dbReference>
<evidence type="ECO:0000313" key="3">
    <source>
        <dbReference type="Proteomes" id="UP000724672"/>
    </source>
</evidence>
<name>A0A942UUB5_9FIRM</name>
<keyword evidence="3" id="KW-1185">Reference proteome</keyword>
<dbReference type="EMBL" id="WSFT01000028">
    <property type="protein sequence ID" value="MBS4538140.1"/>
    <property type="molecule type" value="Genomic_DNA"/>
</dbReference>